<protein>
    <submittedName>
        <fullName evidence="1">DUF4270 domain-containing protein</fullName>
    </submittedName>
</protein>
<name>A0ABS8LYG2_9FLAO</name>
<proteinExistence type="predicted"/>
<dbReference type="Pfam" id="PF14092">
    <property type="entry name" value="DUF4270"/>
    <property type="match status" value="1"/>
</dbReference>
<keyword evidence="2" id="KW-1185">Reference proteome</keyword>
<dbReference type="InterPro" id="IPR025366">
    <property type="entry name" value="DUF4270"/>
</dbReference>
<sequence>MYNTSFVKKILLVATVVLLYSCDKDFNAIGDGLIGDDHFGLESEKYEVLAYNQEVTPIQSNGSVNYGLGIYDNAVFGSSAASFVTQVGLDTYAPTIGDAPEIVSVVLSVPYFNHVKTANSDGSRTFVLDSIYGASNGKIKLGVYESGVQMRSSYFDGGAQFAQLYNTDMDTDTGVDSYINFDKSKKPYVATGKALNDDPNIAQNDEFFFNASEITDVSTDPTTGKETSTKVAPEMRLNLNKAFFLDKILKAPAAKLASADVFQEYFRGLYFKVERSGSSPVNMALLNFATNGKITIKYKAKTAITTDPDTTMEDKTLVIKLTGASASLLKEAKDPAYASAIANPNNKAGDDRLYLKGGQGSLAVLELNGFGAKLDQIRTNKWLVNEANLVFSIDTDKMTGIYEPKRIYLYNLDDNVPIVDYVSDATSSSNPLLNKAIYSGIINVDPTTKRGTTYKIRLTNHIRNMIKNATVKNVKLGLVVTGDASTIASNKLKLKNNVISEAPRASVISPLGTVLFGGTSSATIPKGKKLQLEVYYTKPN</sequence>
<evidence type="ECO:0000313" key="2">
    <source>
        <dbReference type="Proteomes" id="UP001430700"/>
    </source>
</evidence>
<accession>A0ABS8LYG2</accession>
<organism evidence="1 2">
    <name type="scientific">Flavobacterium lipolyticum</name>
    <dbReference type="NCBI Taxonomy" id="2893754"/>
    <lineage>
        <taxon>Bacteria</taxon>
        <taxon>Pseudomonadati</taxon>
        <taxon>Bacteroidota</taxon>
        <taxon>Flavobacteriia</taxon>
        <taxon>Flavobacteriales</taxon>
        <taxon>Flavobacteriaceae</taxon>
        <taxon>Flavobacterium</taxon>
    </lineage>
</organism>
<dbReference type="Proteomes" id="UP001430700">
    <property type="component" value="Unassembled WGS sequence"/>
</dbReference>
<comment type="caution">
    <text evidence="1">The sequence shown here is derived from an EMBL/GenBank/DDBJ whole genome shotgun (WGS) entry which is preliminary data.</text>
</comment>
<dbReference type="RefSeq" id="WP_229999095.1">
    <property type="nucleotide sequence ID" value="NZ_JAJJMN010000001.1"/>
</dbReference>
<gene>
    <name evidence="1" type="ORF">LNQ34_07430</name>
</gene>
<reference evidence="1" key="1">
    <citation type="submission" date="2021-11" db="EMBL/GenBank/DDBJ databases">
        <title>Description of novel Flavobacterium species.</title>
        <authorList>
            <person name="Saticioglu I.B."/>
            <person name="Ay H."/>
            <person name="Altun S."/>
            <person name="Duman M."/>
        </authorList>
    </citation>
    <scope>NUCLEOTIDE SEQUENCE</scope>
    <source>
        <strain evidence="1">F-126</strain>
    </source>
</reference>
<dbReference type="EMBL" id="JAJJMN010000001">
    <property type="protein sequence ID" value="MCC9017598.1"/>
    <property type="molecule type" value="Genomic_DNA"/>
</dbReference>
<evidence type="ECO:0000313" key="1">
    <source>
        <dbReference type="EMBL" id="MCC9017598.1"/>
    </source>
</evidence>